<dbReference type="KEGG" id="smo:SELMODRAFT_426544"/>
<reference evidence="2 3" key="1">
    <citation type="journal article" date="2011" name="Science">
        <title>The Selaginella genome identifies genetic changes associated with the evolution of vascular plants.</title>
        <authorList>
            <person name="Banks J.A."/>
            <person name="Nishiyama T."/>
            <person name="Hasebe M."/>
            <person name="Bowman J.L."/>
            <person name="Gribskov M."/>
            <person name="dePamphilis C."/>
            <person name="Albert V.A."/>
            <person name="Aono N."/>
            <person name="Aoyama T."/>
            <person name="Ambrose B.A."/>
            <person name="Ashton N.W."/>
            <person name="Axtell M.J."/>
            <person name="Barker E."/>
            <person name="Barker M.S."/>
            <person name="Bennetzen J.L."/>
            <person name="Bonawitz N.D."/>
            <person name="Chapple C."/>
            <person name="Cheng C."/>
            <person name="Correa L.G."/>
            <person name="Dacre M."/>
            <person name="DeBarry J."/>
            <person name="Dreyer I."/>
            <person name="Elias M."/>
            <person name="Engstrom E.M."/>
            <person name="Estelle M."/>
            <person name="Feng L."/>
            <person name="Finet C."/>
            <person name="Floyd S.K."/>
            <person name="Frommer W.B."/>
            <person name="Fujita T."/>
            <person name="Gramzow L."/>
            <person name="Gutensohn M."/>
            <person name="Harholt J."/>
            <person name="Hattori M."/>
            <person name="Heyl A."/>
            <person name="Hirai T."/>
            <person name="Hiwatashi Y."/>
            <person name="Ishikawa M."/>
            <person name="Iwata M."/>
            <person name="Karol K.G."/>
            <person name="Koehler B."/>
            <person name="Kolukisaoglu U."/>
            <person name="Kubo M."/>
            <person name="Kurata T."/>
            <person name="Lalonde S."/>
            <person name="Li K."/>
            <person name="Li Y."/>
            <person name="Litt A."/>
            <person name="Lyons E."/>
            <person name="Manning G."/>
            <person name="Maruyama T."/>
            <person name="Michael T.P."/>
            <person name="Mikami K."/>
            <person name="Miyazaki S."/>
            <person name="Morinaga S."/>
            <person name="Murata T."/>
            <person name="Mueller-Roeber B."/>
            <person name="Nelson D.R."/>
            <person name="Obara M."/>
            <person name="Oguri Y."/>
            <person name="Olmstead R.G."/>
            <person name="Onodera N."/>
            <person name="Petersen B.L."/>
            <person name="Pils B."/>
            <person name="Prigge M."/>
            <person name="Rensing S.A."/>
            <person name="Riano-Pachon D.M."/>
            <person name="Roberts A.W."/>
            <person name="Sato Y."/>
            <person name="Scheller H.V."/>
            <person name="Schulz B."/>
            <person name="Schulz C."/>
            <person name="Shakirov E.V."/>
            <person name="Shibagaki N."/>
            <person name="Shinohara N."/>
            <person name="Shippen D.E."/>
            <person name="Soerensen I."/>
            <person name="Sotooka R."/>
            <person name="Sugimoto N."/>
            <person name="Sugita M."/>
            <person name="Sumikawa N."/>
            <person name="Tanurdzic M."/>
            <person name="Theissen G."/>
            <person name="Ulvskov P."/>
            <person name="Wakazuki S."/>
            <person name="Weng J.K."/>
            <person name="Willats W.W."/>
            <person name="Wipf D."/>
            <person name="Wolf P.G."/>
            <person name="Yang L."/>
            <person name="Zimmer A.D."/>
            <person name="Zhu Q."/>
            <person name="Mitros T."/>
            <person name="Hellsten U."/>
            <person name="Loque D."/>
            <person name="Otillar R."/>
            <person name="Salamov A."/>
            <person name="Schmutz J."/>
            <person name="Shapiro H."/>
            <person name="Lindquist E."/>
            <person name="Lucas S."/>
            <person name="Rokhsar D."/>
            <person name="Grigoriev I.V."/>
        </authorList>
    </citation>
    <scope>NUCLEOTIDE SEQUENCE [LARGE SCALE GENOMIC DNA]</scope>
</reference>
<keyword evidence="3" id="KW-1185">Reference proteome</keyword>
<dbReference type="HOGENOM" id="CLU_817364_0_0_1"/>
<dbReference type="AlphaFoldDB" id="D8SWQ2"/>
<feature type="region of interest" description="Disordered" evidence="1">
    <location>
        <begin position="59"/>
        <end position="82"/>
    </location>
</feature>
<evidence type="ECO:0000313" key="2">
    <source>
        <dbReference type="EMBL" id="EFJ11134.1"/>
    </source>
</evidence>
<dbReference type="InParanoid" id="D8SWQ2"/>
<organism evidence="3">
    <name type="scientific">Selaginella moellendorffii</name>
    <name type="common">Spikemoss</name>
    <dbReference type="NCBI Taxonomy" id="88036"/>
    <lineage>
        <taxon>Eukaryota</taxon>
        <taxon>Viridiplantae</taxon>
        <taxon>Streptophyta</taxon>
        <taxon>Embryophyta</taxon>
        <taxon>Tracheophyta</taxon>
        <taxon>Lycopodiopsida</taxon>
        <taxon>Selaginellales</taxon>
        <taxon>Selaginellaceae</taxon>
        <taxon>Selaginella</taxon>
    </lineage>
</organism>
<dbReference type="EMBL" id="GL377649">
    <property type="protein sequence ID" value="EFJ11134.1"/>
    <property type="molecule type" value="Genomic_DNA"/>
</dbReference>
<feature type="compositionally biased region" description="Basic and acidic residues" evidence="1">
    <location>
        <begin position="71"/>
        <end position="82"/>
    </location>
</feature>
<sequence>MRKIFKWYWSLVGNGRYQLIKTLAVTLIWITTTGIYDLKSYPPSHDLDRMVRGYGAESKIPRVGSHGKLSRLQDQHDDGPQDLLTHEPQPRFVLQEHALPVRQHPLDASQECRRQEYAISDGSFHILSHQQPSAQPMVYHKEPVYRTGGDQFPQHHRHQIPDDGATYPTHEYIQQHHLQLPEDYDPAHIYQRSSSRVDGGGISGHAAATYQIGSSPRVAYRDGRHPGPHQQPLTSAHRAYAGNPVEHQYARRPHEESTRQQYRLSSCLPRYRDHHHHIEEQRPFIPLNQDLYSADHLAAATIIPPMPGMPLYGPGFQENSAYPENIQRSGRQTQFVEFKA</sequence>
<gene>
    <name evidence="2" type="ORF">SELMODRAFT_426544</name>
</gene>
<protein>
    <submittedName>
        <fullName evidence="2">Uncharacterized protein</fullName>
    </submittedName>
</protein>
<evidence type="ECO:0000313" key="3">
    <source>
        <dbReference type="Proteomes" id="UP000001514"/>
    </source>
</evidence>
<name>D8SWQ2_SELML</name>
<accession>D8SWQ2</accession>
<evidence type="ECO:0000256" key="1">
    <source>
        <dbReference type="SAM" id="MobiDB-lite"/>
    </source>
</evidence>
<proteinExistence type="predicted"/>
<dbReference type="Proteomes" id="UP000001514">
    <property type="component" value="Unassembled WGS sequence"/>
</dbReference>
<dbReference type="Gramene" id="EFJ11134">
    <property type="protein sequence ID" value="EFJ11134"/>
    <property type="gene ID" value="SELMODRAFT_426544"/>
</dbReference>